<sequence length="136" mass="15575">MSQGSIEKSCSKNNLEETSGTFNETIEVDPKSIIANTMKRLRPPSICCGCVPLFSDCTPVVLRNLVVPVKNKYRKKEREKRSGEKVFCRSQHSLPETDSKLVWTLQEKHGKSSRDFTEQELSRIETCDVSPSRRRR</sequence>
<organism evidence="1 2">
    <name type="scientific">Datura stramonium</name>
    <name type="common">Jimsonweed</name>
    <name type="synonym">Common thornapple</name>
    <dbReference type="NCBI Taxonomy" id="4076"/>
    <lineage>
        <taxon>Eukaryota</taxon>
        <taxon>Viridiplantae</taxon>
        <taxon>Streptophyta</taxon>
        <taxon>Embryophyta</taxon>
        <taxon>Tracheophyta</taxon>
        <taxon>Spermatophyta</taxon>
        <taxon>Magnoliopsida</taxon>
        <taxon>eudicotyledons</taxon>
        <taxon>Gunneridae</taxon>
        <taxon>Pentapetalae</taxon>
        <taxon>asterids</taxon>
        <taxon>lamiids</taxon>
        <taxon>Solanales</taxon>
        <taxon>Solanaceae</taxon>
        <taxon>Solanoideae</taxon>
        <taxon>Datureae</taxon>
        <taxon>Datura</taxon>
    </lineage>
</organism>
<proteinExistence type="predicted"/>
<accession>A0ABS8SKC0</accession>
<reference evidence="1 2" key="1">
    <citation type="journal article" date="2021" name="BMC Genomics">
        <title>Datura genome reveals duplications of psychoactive alkaloid biosynthetic genes and high mutation rate following tissue culture.</title>
        <authorList>
            <person name="Rajewski A."/>
            <person name="Carter-House D."/>
            <person name="Stajich J."/>
            <person name="Litt A."/>
        </authorList>
    </citation>
    <scope>NUCLEOTIDE SEQUENCE [LARGE SCALE GENOMIC DNA]</scope>
    <source>
        <strain evidence="1">AR-01</strain>
    </source>
</reference>
<evidence type="ECO:0000313" key="2">
    <source>
        <dbReference type="Proteomes" id="UP000823775"/>
    </source>
</evidence>
<comment type="caution">
    <text evidence="1">The sequence shown here is derived from an EMBL/GenBank/DDBJ whole genome shotgun (WGS) entry which is preliminary data.</text>
</comment>
<keyword evidence="2" id="KW-1185">Reference proteome</keyword>
<evidence type="ECO:0000313" key="1">
    <source>
        <dbReference type="EMBL" id="MCD7459374.1"/>
    </source>
</evidence>
<dbReference type="EMBL" id="JACEIK010000579">
    <property type="protein sequence ID" value="MCD7459374.1"/>
    <property type="molecule type" value="Genomic_DNA"/>
</dbReference>
<dbReference type="Proteomes" id="UP000823775">
    <property type="component" value="Unassembled WGS sequence"/>
</dbReference>
<protein>
    <submittedName>
        <fullName evidence="1">Uncharacterized protein</fullName>
    </submittedName>
</protein>
<gene>
    <name evidence="1" type="ORF">HAX54_040733</name>
</gene>
<name>A0ABS8SKC0_DATST</name>